<evidence type="ECO:0000256" key="1">
    <source>
        <dbReference type="SAM" id="Phobius"/>
    </source>
</evidence>
<gene>
    <name evidence="2" type="ORF">ACFSB2_06795</name>
</gene>
<keyword evidence="1" id="KW-1133">Transmembrane helix</keyword>
<name>A0ABW4JDJ8_9BACL</name>
<feature type="transmembrane region" description="Helical" evidence="1">
    <location>
        <begin position="146"/>
        <end position="165"/>
    </location>
</feature>
<feature type="transmembrane region" description="Helical" evidence="1">
    <location>
        <begin position="36"/>
        <end position="56"/>
    </location>
</feature>
<evidence type="ECO:0008006" key="4">
    <source>
        <dbReference type="Google" id="ProtNLM"/>
    </source>
</evidence>
<feature type="transmembrane region" description="Helical" evidence="1">
    <location>
        <begin position="220"/>
        <end position="242"/>
    </location>
</feature>
<accession>A0ABW4JDJ8</accession>
<feature type="transmembrane region" description="Helical" evidence="1">
    <location>
        <begin position="185"/>
        <end position="208"/>
    </location>
</feature>
<dbReference type="Proteomes" id="UP001597079">
    <property type="component" value="Unassembled WGS sequence"/>
</dbReference>
<sequence length="348" mass="37585">MANRWLSLQVACVYIGTVVGAGFASGQEIYQFFVQFGPVAYLSIVLVTALFAWLGYRLMALGAMLKATSFRDLNAHLYTGALRKIIDAILLFMLFGVTVAMLAGTGALFKEQLHLSFSLGVLTAVVATFVTMLFGMNGLLKVNSVIVPTLILFVFYTAFHTWWGAHTGTGHWPLPSPVHLGAQVWLSALLYGAMNIALSAGVLVPLGGQIGQLKVLKRGAIFGAIGLGAMLVAVSFALFCYLPDALAYAMPMAFIASHFAHWLSWLFIAVLFGEIYSTLIGNVYALAATAAISRRQMLIGSLVLLIIAGALSHFGFKIIVAYAYTGFGWVSLFLILILVLHRTHLPRA</sequence>
<feature type="transmembrane region" description="Helical" evidence="1">
    <location>
        <begin position="115"/>
        <end position="134"/>
    </location>
</feature>
<feature type="transmembrane region" description="Helical" evidence="1">
    <location>
        <begin position="262"/>
        <end position="285"/>
    </location>
</feature>
<dbReference type="PANTHER" id="PTHR37814">
    <property type="entry name" value="CONSERVED MEMBRANE PROTEIN"/>
    <property type="match status" value="1"/>
</dbReference>
<keyword evidence="1" id="KW-0472">Membrane</keyword>
<feature type="transmembrane region" description="Helical" evidence="1">
    <location>
        <begin position="88"/>
        <end position="109"/>
    </location>
</feature>
<feature type="transmembrane region" description="Helical" evidence="1">
    <location>
        <begin position="297"/>
        <end position="316"/>
    </location>
</feature>
<protein>
    <recommendedName>
        <fullName evidence="4">Membrane protein YkvI</fullName>
    </recommendedName>
</protein>
<comment type="caution">
    <text evidence="2">The sequence shown here is derived from an EMBL/GenBank/DDBJ whole genome shotgun (WGS) entry which is preliminary data.</text>
</comment>
<evidence type="ECO:0000313" key="3">
    <source>
        <dbReference type="Proteomes" id="UP001597079"/>
    </source>
</evidence>
<dbReference type="RefSeq" id="WP_377942282.1">
    <property type="nucleotide sequence ID" value="NZ_JBHUCX010000020.1"/>
</dbReference>
<organism evidence="2 3">
    <name type="scientific">Alicyclobacillus fodiniaquatilis</name>
    <dbReference type="NCBI Taxonomy" id="1661150"/>
    <lineage>
        <taxon>Bacteria</taxon>
        <taxon>Bacillati</taxon>
        <taxon>Bacillota</taxon>
        <taxon>Bacilli</taxon>
        <taxon>Bacillales</taxon>
        <taxon>Alicyclobacillaceae</taxon>
        <taxon>Alicyclobacillus</taxon>
    </lineage>
</organism>
<feature type="transmembrane region" description="Helical" evidence="1">
    <location>
        <begin position="322"/>
        <end position="340"/>
    </location>
</feature>
<evidence type="ECO:0000313" key="2">
    <source>
        <dbReference type="EMBL" id="MFD1674412.1"/>
    </source>
</evidence>
<dbReference type="InterPro" id="IPR038728">
    <property type="entry name" value="YkvI-like"/>
</dbReference>
<proteinExistence type="predicted"/>
<reference evidence="3" key="1">
    <citation type="journal article" date="2019" name="Int. J. Syst. Evol. Microbiol.">
        <title>The Global Catalogue of Microorganisms (GCM) 10K type strain sequencing project: providing services to taxonomists for standard genome sequencing and annotation.</title>
        <authorList>
            <consortium name="The Broad Institute Genomics Platform"/>
            <consortium name="The Broad Institute Genome Sequencing Center for Infectious Disease"/>
            <person name="Wu L."/>
            <person name="Ma J."/>
        </authorList>
    </citation>
    <scope>NUCLEOTIDE SEQUENCE [LARGE SCALE GENOMIC DNA]</scope>
    <source>
        <strain evidence="3">CGMCC 1.12286</strain>
    </source>
</reference>
<keyword evidence="1" id="KW-0812">Transmembrane</keyword>
<dbReference type="EMBL" id="JBHUCX010000020">
    <property type="protein sequence ID" value="MFD1674412.1"/>
    <property type="molecule type" value="Genomic_DNA"/>
</dbReference>
<dbReference type="PANTHER" id="PTHR37814:SF1">
    <property type="entry name" value="MEMBRANE PROTEIN"/>
    <property type="match status" value="1"/>
</dbReference>
<keyword evidence="3" id="KW-1185">Reference proteome</keyword>